<dbReference type="InterPro" id="IPR003660">
    <property type="entry name" value="HAMP_dom"/>
</dbReference>
<protein>
    <recommendedName>
        <fullName evidence="3">histidine kinase</fullName>
        <ecNumber evidence="3">2.7.13.3</ecNumber>
    </recommendedName>
</protein>
<dbReference type="InterPro" id="IPR010559">
    <property type="entry name" value="Sig_transdc_His_kin_internal"/>
</dbReference>
<evidence type="ECO:0000313" key="16">
    <source>
        <dbReference type="Proteomes" id="UP000249522"/>
    </source>
</evidence>
<evidence type="ECO:0000259" key="13">
    <source>
        <dbReference type="PROSITE" id="PS50109"/>
    </source>
</evidence>
<evidence type="ECO:0000256" key="12">
    <source>
        <dbReference type="SAM" id="Phobius"/>
    </source>
</evidence>
<reference evidence="15 16" key="1">
    <citation type="submission" date="2018-06" db="EMBL/GenBank/DDBJ databases">
        <title>Paenibacillus imtechensis sp. nov.</title>
        <authorList>
            <person name="Pinnaka A.K."/>
            <person name="Singh H."/>
            <person name="Kaur M."/>
        </authorList>
    </citation>
    <scope>NUCLEOTIDE SEQUENCE [LARGE SCALE GENOMIC DNA]</scope>
    <source>
        <strain evidence="15 16">SMB1</strain>
    </source>
</reference>
<dbReference type="Gene3D" id="3.30.565.10">
    <property type="entry name" value="Histidine kinase-like ATPase, C-terminal domain"/>
    <property type="match status" value="1"/>
</dbReference>
<dbReference type="InterPro" id="IPR004358">
    <property type="entry name" value="Sig_transdc_His_kin-like_C"/>
</dbReference>
<dbReference type="PRINTS" id="PR00344">
    <property type="entry name" value="BCTRLSENSOR"/>
</dbReference>
<evidence type="ECO:0000256" key="10">
    <source>
        <dbReference type="ARBA" id="ARBA00023012"/>
    </source>
</evidence>
<evidence type="ECO:0000256" key="1">
    <source>
        <dbReference type="ARBA" id="ARBA00000085"/>
    </source>
</evidence>
<feature type="domain" description="HAMP" evidence="14">
    <location>
        <begin position="307"/>
        <end position="363"/>
    </location>
</feature>
<evidence type="ECO:0000259" key="14">
    <source>
        <dbReference type="PROSITE" id="PS50885"/>
    </source>
</evidence>
<keyword evidence="7" id="KW-0547">Nucleotide-binding</keyword>
<name>A0A2W1L2C7_9BACL</name>
<keyword evidence="16" id="KW-1185">Reference proteome</keyword>
<dbReference type="GO" id="GO:0005886">
    <property type="term" value="C:plasma membrane"/>
    <property type="evidence" value="ECO:0007669"/>
    <property type="project" value="UniProtKB-SubCell"/>
</dbReference>
<evidence type="ECO:0000256" key="7">
    <source>
        <dbReference type="ARBA" id="ARBA00022741"/>
    </source>
</evidence>
<feature type="transmembrane region" description="Helical" evidence="12">
    <location>
        <begin position="12"/>
        <end position="32"/>
    </location>
</feature>
<dbReference type="InterPro" id="IPR003594">
    <property type="entry name" value="HATPase_dom"/>
</dbReference>
<dbReference type="PROSITE" id="PS50109">
    <property type="entry name" value="HIS_KIN"/>
    <property type="match status" value="1"/>
</dbReference>
<feature type="domain" description="Histidine kinase" evidence="13">
    <location>
        <begin position="474"/>
        <end position="576"/>
    </location>
</feature>
<dbReference type="InterPro" id="IPR050640">
    <property type="entry name" value="Bact_2-comp_sensor_kinase"/>
</dbReference>
<dbReference type="EMBL" id="QKRB01000058">
    <property type="protein sequence ID" value="PZD93223.1"/>
    <property type="molecule type" value="Genomic_DNA"/>
</dbReference>
<accession>A0A2W1L2C7</accession>
<dbReference type="Pfam" id="PF06580">
    <property type="entry name" value="His_kinase"/>
    <property type="match status" value="1"/>
</dbReference>
<keyword evidence="4" id="KW-1003">Cell membrane</keyword>
<dbReference type="SMART" id="SM00304">
    <property type="entry name" value="HAMP"/>
    <property type="match status" value="1"/>
</dbReference>
<keyword evidence="12" id="KW-1133">Transmembrane helix</keyword>
<dbReference type="Proteomes" id="UP000249522">
    <property type="component" value="Unassembled WGS sequence"/>
</dbReference>
<dbReference type="PANTHER" id="PTHR34220:SF7">
    <property type="entry name" value="SENSOR HISTIDINE KINASE YPDA"/>
    <property type="match status" value="1"/>
</dbReference>
<dbReference type="InterPro" id="IPR005467">
    <property type="entry name" value="His_kinase_dom"/>
</dbReference>
<dbReference type="Gene3D" id="6.10.340.10">
    <property type="match status" value="1"/>
</dbReference>
<keyword evidence="6" id="KW-0808">Transferase</keyword>
<dbReference type="PROSITE" id="PS50885">
    <property type="entry name" value="HAMP"/>
    <property type="match status" value="1"/>
</dbReference>
<sequence length="581" mass="66206">MKTLYQQLRIKFKLFVLISAVMLTVGILIVLIQQYAFEIYDEEIYEQSAKALNLTSVGIENELRKMEQLSYRIATDESIQSNLTKIRNGGSQYDNFLVSAQVRERMIDLGVLDQYVLSYQITDAFNGEYSSGVNRVTTTGKQLRRIKRETAGNDGGNTWILPNEDDSALGAARLIRSFDQLSLEQLGTIMIRIDMERLIRNFSLGLNRQADFIILNGDRMVYPIDPPETIAGLSALGTGEQGFQIIDRDGKRYFMTYVPSEYTSWTYLTMIPYDDIFDRIVTVKQLSVVLFGALFLAAVIFSFRFSKGITDPIERLNTKMKRVQMGNFTYTEEPDDKLMPMDEAGQLHRNFRIMLQRIDELIKENYVKQLSIKESEFKMLQAQINPHFLYNTLETINWTAKLGGQKQISVMVESLGYLLRTSIGLKEPLIPLEQELDIVSHYINIQKIRFEERLAFELEIPDQLKPYSIPKLSLQPLVENAVNYGLEQMLECCQIKVSATDEGDHIILSVEDNGPGMDESLLEQLNQGVVKPKGTGVGLRNINERVKLLFGESYGVSIRSKRGEGTCVSIRLPKEVRGSHV</sequence>
<evidence type="ECO:0000256" key="4">
    <source>
        <dbReference type="ARBA" id="ARBA00022475"/>
    </source>
</evidence>
<dbReference type="AlphaFoldDB" id="A0A2W1L2C7"/>
<dbReference type="GO" id="GO:0000155">
    <property type="term" value="F:phosphorelay sensor kinase activity"/>
    <property type="evidence" value="ECO:0007669"/>
    <property type="project" value="InterPro"/>
</dbReference>
<evidence type="ECO:0000256" key="9">
    <source>
        <dbReference type="ARBA" id="ARBA00022840"/>
    </source>
</evidence>
<proteinExistence type="predicted"/>
<dbReference type="EC" id="2.7.13.3" evidence="3"/>
<dbReference type="GO" id="GO:0005524">
    <property type="term" value="F:ATP binding"/>
    <property type="evidence" value="ECO:0007669"/>
    <property type="project" value="UniProtKB-KW"/>
</dbReference>
<evidence type="ECO:0000256" key="2">
    <source>
        <dbReference type="ARBA" id="ARBA00004651"/>
    </source>
</evidence>
<gene>
    <name evidence="15" type="ORF">DNH61_24570</name>
</gene>
<dbReference type="SMART" id="SM00387">
    <property type="entry name" value="HATPase_c"/>
    <property type="match status" value="1"/>
</dbReference>
<evidence type="ECO:0000256" key="6">
    <source>
        <dbReference type="ARBA" id="ARBA00022679"/>
    </source>
</evidence>
<dbReference type="PANTHER" id="PTHR34220">
    <property type="entry name" value="SENSOR HISTIDINE KINASE YPDA"/>
    <property type="match status" value="1"/>
</dbReference>
<evidence type="ECO:0000256" key="5">
    <source>
        <dbReference type="ARBA" id="ARBA00022553"/>
    </source>
</evidence>
<dbReference type="SUPFAM" id="SSF55874">
    <property type="entry name" value="ATPase domain of HSP90 chaperone/DNA topoisomerase II/histidine kinase"/>
    <property type="match status" value="1"/>
</dbReference>
<keyword evidence="12" id="KW-0812">Transmembrane</keyword>
<comment type="catalytic activity">
    <reaction evidence="1">
        <text>ATP + protein L-histidine = ADP + protein N-phospho-L-histidine.</text>
        <dbReference type="EC" id="2.7.13.3"/>
    </reaction>
</comment>
<dbReference type="Pfam" id="PF02518">
    <property type="entry name" value="HATPase_c"/>
    <property type="match status" value="1"/>
</dbReference>
<keyword evidence="8 15" id="KW-0418">Kinase</keyword>
<keyword evidence="10" id="KW-0902">Two-component regulatory system</keyword>
<dbReference type="CDD" id="cd06225">
    <property type="entry name" value="HAMP"/>
    <property type="match status" value="1"/>
</dbReference>
<comment type="subcellular location">
    <subcellularLocation>
        <location evidence="2">Cell membrane</location>
        <topology evidence="2">Multi-pass membrane protein</topology>
    </subcellularLocation>
</comment>
<organism evidence="15 16">
    <name type="scientific">Paenibacillus sambharensis</name>
    <dbReference type="NCBI Taxonomy" id="1803190"/>
    <lineage>
        <taxon>Bacteria</taxon>
        <taxon>Bacillati</taxon>
        <taxon>Bacillota</taxon>
        <taxon>Bacilli</taxon>
        <taxon>Bacillales</taxon>
        <taxon>Paenibacillaceae</taxon>
        <taxon>Paenibacillus</taxon>
    </lineage>
</organism>
<evidence type="ECO:0000256" key="3">
    <source>
        <dbReference type="ARBA" id="ARBA00012438"/>
    </source>
</evidence>
<keyword evidence="9" id="KW-0067">ATP-binding</keyword>
<comment type="caution">
    <text evidence="15">The sequence shown here is derived from an EMBL/GenBank/DDBJ whole genome shotgun (WGS) entry which is preliminary data.</text>
</comment>
<dbReference type="InterPro" id="IPR036890">
    <property type="entry name" value="HATPase_C_sf"/>
</dbReference>
<evidence type="ECO:0000256" key="8">
    <source>
        <dbReference type="ARBA" id="ARBA00022777"/>
    </source>
</evidence>
<evidence type="ECO:0000256" key="11">
    <source>
        <dbReference type="ARBA" id="ARBA00023136"/>
    </source>
</evidence>
<evidence type="ECO:0000313" key="15">
    <source>
        <dbReference type="EMBL" id="PZD93223.1"/>
    </source>
</evidence>
<keyword evidence="5" id="KW-0597">Phosphoprotein</keyword>
<keyword evidence="11 12" id="KW-0472">Membrane</keyword>